<dbReference type="PANTHER" id="PTHR42942:SF1">
    <property type="entry name" value="ALKYLTRANSFERASE-LIKE PROTEIN 1"/>
    <property type="match status" value="1"/>
</dbReference>
<dbReference type="Gene3D" id="1.10.10.10">
    <property type="entry name" value="Winged helix-like DNA-binding domain superfamily/Winged helix DNA-binding domain"/>
    <property type="match status" value="1"/>
</dbReference>
<organism evidence="3 4">
    <name type="scientific">Ornatilinea apprima</name>
    <dbReference type="NCBI Taxonomy" id="1134406"/>
    <lineage>
        <taxon>Bacteria</taxon>
        <taxon>Bacillati</taxon>
        <taxon>Chloroflexota</taxon>
        <taxon>Anaerolineae</taxon>
        <taxon>Anaerolineales</taxon>
        <taxon>Anaerolineaceae</taxon>
        <taxon>Ornatilinea</taxon>
    </lineage>
</organism>
<dbReference type="AlphaFoldDB" id="A0A0P6WXW9"/>
<accession>A0A0P6WXW9</accession>
<sequence length="108" mass="11751">MSESHPLYQRIYALVRQIPPGKVATYGQIARLVGGCTPRMVGYAMAAVPNGSDVPWQRVINSRGGISPRANPFGELAQRALLEAEGIRFDENGRADLETCAWLGPDLI</sequence>
<protein>
    <recommendedName>
        <fullName evidence="2">Methylated-DNA-[protein]-cysteine S-methyltransferase DNA binding domain-containing protein</fullName>
    </recommendedName>
</protein>
<proteinExistence type="predicted"/>
<feature type="domain" description="Methylated-DNA-[protein]-cysteine S-methyltransferase DNA binding" evidence="2">
    <location>
        <begin position="7"/>
        <end position="87"/>
    </location>
</feature>
<dbReference type="InterPro" id="IPR036388">
    <property type="entry name" value="WH-like_DNA-bd_sf"/>
</dbReference>
<dbReference type="RefSeq" id="WP_075064200.1">
    <property type="nucleotide sequence ID" value="NZ_LGCL01000041.1"/>
</dbReference>
<dbReference type="Proteomes" id="UP000050417">
    <property type="component" value="Unassembled WGS sequence"/>
</dbReference>
<evidence type="ECO:0000259" key="2">
    <source>
        <dbReference type="Pfam" id="PF01035"/>
    </source>
</evidence>
<dbReference type="Pfam" id="PF01035">
    <property type="entry name" value="DNA_binding_1"/>
    <property type="match status" value="1"/>
</dbReference>
<dbReference type="InterPro" id="IPR036217">
    <property type="entry name" value="MethylDNA_cys_MeTrfase_DNAb"/>
</dbReference>
<evidence type="ECO:0000256" key="1">
    <source>
        <dbReference type="ARBA" id="ARBA00022763"/>
    </source>
</evidence>
<dbReference type="OrthoDB" id="9802228at2"/>
<reference evidence="3 4" key="1">
    <citation type="submission" date="2015-07" db="EMBL/GenBank/DDBJ databases">
        <title>Genome sequence of Ornatilinea apprima DSM 23815.</title>
        <authorList>
            <person name="Hemp J."/>
            <person name="Ward L.M."/>
            <person name="Pace L.A."/>
            <person name="Fischer W.W."/>
        </authorList>
    </citation>
    <scope>NUCLEOTIDE SEQUENCE [LARGE SCALE GENOMIC DNA]</scope>
    <source>
        <strain evidence="3 4">P3M-1</strain>
    </source>
</reference>
<keyword evidence="4" id="KW-1185">Reference proteome</keyword>
<gene>
    <name evidence="3" type="ORF">ADN00_16755</name>
</gene>
<dbReference type="EMBL" id="LGCL01000041">
    <property type="protein sequence ID" value="KPL71358.1"/>
    <property type="molecule type" value="Genomic_DNA"/>
</dbReference>
<dbReference type="GO" id="GO:0003824">
    <property type="term" value="F:catalytic activity"/>
    <property type="evidence" value="ECO:0007669"/>
    <property type="project" value="InterPro"/>
</dbReference>
<keyword evidence="1" id="KW-0227">DNA damage</keyword>
<dbReference type="SUPFAM" id="SSF46767">
    <property type="entry name" value="Methylated DNA-protein cysteine methyltransferase, C-terminal domain"/>
    <property type="match status" value="1"/>
</dbReference>
<dbReference type="InterPro" id="IPR014048">
    <property type="entry name" value="MethylDNA_cys_MeTrfase_DNA-bd"/>
</dbReference>
<dbReference type="GO" id="GO:0006281">
    <property type="term" value="P:DNA repair"/>
    <property type="evidence" value="ECO:0007669"/>
    <property type="project" value="InterPro"/>
</dbReference>
<evidence type="ECO:0000313" key="4">
    <source>
        <dbReference type="Proteomes" id="UP000050417"/>
    </source>
</evidence>
<name>A0A0P6WXW9_9CHLR</name>
<dbReference type="PANTHER" id="PTHR42942">
    <property type="entry name" value="6-O-METHYLGUANINE DNA METHYLTRANSFERASE"/>
    <property type="match status" value="1"/>
</dbReference>
<dbReference type="InterPro" id="IPR052520">
    <property type="entry name" value="ATL_DNA_repair"/>
</dbReference>
<evidence type="ECO:0000313" key="3">
    <source>
        <dbReference type="EMBL" id="KPL71358.1"/>
    </source>
</evidence>
<dbReference type="STRING" id="1134406.ADN00_16755"/>
<dbReference type="CDD" id="cd06445">
    <property type="entry name" value="ATase"/>
    <property type="match status" value="1"/>
</dbReference>
<comment type="caution">
    <text evidence="3">The sequence shown here is derived from an EMBL/GenBank/DDBJ whole genome shotgun (WGS) entry which is preliminary data.</text>
</comment>